<dbReference type="OrthoDB" id="66369at2759"/>
<evidence type="ECO:0000313" key="2">
    <source>
        <dbReference type="EMBL" id="TPX64107.1"/>
    </source>
</evidence>
<reference evidence="2 3" key="1">
    <citation type="journal article" date="2019" name="Sci. Rep.">
        <title>Comparative genomics of chytrid fungi reveal insights into the obligate biotrophic and pathogenic lifestyle of Synchytrium endobioticum.</title>
        <authorList>
            <person name="van de Vossenberg B.T.L.H."/>
            <person name="Warris S."/>
            <person name="Nguyen H.D.T."/>
            <person name="van Gent-Pelzer M.P.E."/>
            <person name="Joly D.L."/>
            <person name="van de Geest H.C."/>
            <person name="Bonants P.J.M."/>
            <person name="Smith D.S."/>
            <person name="Levesque C.A."/>
            <person name="van der Lee T.A.J."/>
        </authorList>
    </citation>
    <scope>NUCLEOTIDE SEQUENCE [LARGE SCALE GENOMIC DNA]</scope>
    <source>
        <strain evidence="2 3">CBS 675.73</strain>
    </source>
</reference>
<feature type="region of interest" description="Disordered" evidence="1">
    <location>
        <begin position="1310"/>
        <end position="1329"/>
    </location>
</feature>
<proteinExistence type="predicted"/>
<evidence type="ECO:0000313" key="3">
    <source>
        <dbReference type="Proteomes" id="UP000320333"/>
    </source>
</evidence>
<accession>A0A507EL53</accession>
<dbReference type="SMART" id="SM01301">
    <property type="entry name" value="PTPlike_phytase"/>
    <property type="match status" value="3"/>
</dbReference>
<dbReference type="SUPFAM" id="SSF52799">
    <property type="entry name" value="(Phosphotyrosine protein) phosphatases II"/>
    <property type="match status" value="3"/>
</dbReference>
<dbReference type="EMBL" id="QEAP01000563">
    <property type="protein sequence ID" value="TPX64107.1"/>
    <property type="molecule type" value="Genomic_DNA"/>
</dbReference>
<evidence type="ECO:0000256" key="1">
    <source>
        <dbReference type="SAM" id="MobiDB-lite"/>
    </source>
</evidence>
<dbReference type="CDD" id="cd14496">
    <property type="entry name" value="PTP_paladin"/>
    <property type="match status" value="1"/>
</dbReference>
<keyword evidence="3" id="KW-1185">Reference proteome</keyword>
<dbReference type="InterPro" id="IPR050561">
    <property type="entry name" value="PTP"/>
</dbReference>
<dbReference type="InterPro" id="IPR029021">
    <property type="entry name" value="Prot-tyrosine_phosphatase-like"/>
</dbReference>
<evidence type="ECO:0008006" key="4">
    <source>
        <dbReference type="Google" id="ProtNLM"/>
    </source>
</evidence>
<comment type="caution">
    <text evidence="2">The sequence shown here is derived from an EMBL/GenBank/DDBJ whole genome shotgun (WGS) entry which is preliminary data.</text>
</comment>
<dbReference type="Gene3D" id="3.90.190.10">
    <property type="entry name" value="Protein tyrosine phosphatase superfamily"/>
    <property type="match status" value="3"/>
</dbReference>
<gene>
    <name evidence="2" type="ORF">CcCBS67573_g08490</name>
</gene>
<dbReference type="PANTHER" id="PTHR23339">
    <property type="entry name" value="TYROSINE SPECIFIC PROTEIN PHOSPHATASE AND DUAL SPECIFICITY PROTEIN PHOSPHATASE"/>
    <property type="match status" value="1"/>
</dbReference>
<dbReference type="Proteomes" id="UP000320333">
    <property type="component" value="Unassembled WGS sequence"/>
</dbReference>
<feature type="compositionally biased region" description="Low complexity" evidence="1">
    <location>
        <begin position="1"/>
        <end position="18"/>
    </location>
</feature>
<dbReference type="Pfam" id="PF14566">
    <property type="entry name" value="PTPlike_phytase"/>
    <property type="match status" value="3"/>
</dbReference>
<organism evidence="2 3">
    <name type="scientific">Chytriomyces confervae</name>
    <dbReference type="NCBI Taxonomy" id="246404"/>
    <lineage>
        <taxon>Eukaryota</taxon>
        <taxon>Fungi</taxon>
        <taxon>Fungi incertae sedis</taxon>
        <taxon>Chytridiomycota</taxon>
        <taxon>Chytridiomycota incertae sedis</taxon>
        <taxon>Chytridiomycetes</taxon>
        <taxon>Chytridiales</taxon>
        <taxon>Chytriomycetaceae</taxon>
        <taxon>Chytriomyces</taxon>
    </lineage>
</organism>
<protein>
    <recommendedName>
        <fullName evidence="4">Tyrosine specific protein phosphatases domain-containing protein</fullName>
    </recommendedName>
</protein>
<name>A0A507EL53_9FUNG</name>
<feature type="region of interest" description="Disordered" evidence="1">
    <location>
        <begin position="1"/>
        <end position="44"/>
    </location>
</feature>
<sequence>MPIQPTTDTADTDTATPARMFERPPPHNSNSPLDSVPRRRSFGSKNDLSMLLGKKMSIAGLSSTPLAIPVPSHPHALAHVMHAKGDVLAMSTQSVFSSSPEVNDLKYGYPADFALDSVVGPDSQRERVPMPPRNAIQDLASKAASIVRNRTGSVLARFTIIKSDFFQQGININLDFHLQGAPNFRMTDLNICGTAQPTVSGIASILTLLKSHPQSLATNQCVFISAREEPVIYINWRPFVLRENEHPFQNIKTFQGINGTRLEQMEARLKEDILKESARHGNMFLVHDEIEEGRIVPSWIGIDDLMTPKEVFQSLVDKRFRVVYHRIPISPEQSPDDRYMDEYVAAIKACGPEDHVVFNCGMGVGRTTFAMAVALIIRQSQKLLSSKKQQEAATTAAVGGESGAFDMSPLGPKPSTISASQTWFGSNEAFLFDEMESQNRAMLRLVYILEKGLSNKVSPRSAIDWAMARGPLIEDLKSAVLGNYQYIVQLTSLLHRGSECKRILDLAIDKCDVMINLREVILLHRVQYSNTGNNSVLEKALGCLERYFFMLAFCSYVVESNDLGTGLTFSEWMQGREEIQRMLDSIRRRGLRLNVFKPVEDLAVFAEENRMHTGWVHQQKLIANELESFVMKWRHGSVLVQHMILKVDQWVAETRSQIPIDGILNIRKIPNWPVYGSAQPSIHGVVNLLKVLTSPYSETLPNMGNMKHVCWINLREEPICYVNGQPYVLRDKSLTLRNTKAYAGITPARLEFIETQLKEDVVSEMKNFDEKILVHIERNHAIHPVWEECSAEHVLTVREVVDLLKHEGYPLEYYRVPLTAERAPDPGDLDYMVKILSTIDLKNTAILVNCQMGLGRSTVGTIVTSLILDWLKGFKLSCEDLSSPRLSPIQNPASNQKPLNYQVIHSLIRVIRNGASCRKWVDATIDACSTYSHIRDAIEVWRLTAESEMDEARRRRAVRKGLACLRRYFALLAFAAYLDSQPNNSAGHELTSFKSWMNQHKEFDTMLEEMEHCGFKSLVPVEHLSPGDGIALTNEVLSVVDARQGAVLAKHTILKVDVFPGAQKLSLIERVDGAPNYRRIPVLDVLQSISYAPSNHRIEHRAVYGIGMPTKDAIKNTLDRCSAGPGGSKKILWTSLREEPVIYVKGRPFVLRLFQDPLKNLETTGIVRERVEQMEQQMKADCIAELNRYGGRLLLHSEELTSTGFQILPVWESVSIDEIETPLEIYESIVEQKYQVDYKRVPITDEQAPIPDVFDQLVERLTVLEPDTEAVFNCQMGRGRTTTGTVIACLLEMIVGNKTLLKDPPMFEEVPASPTPFGPDGGIKEKESSEERYNNGEFKLILHVMGALEHGRIAKKMTDSAIDKCEQLQNLRIAVNDYKMRVEALESGSAKWTAMRSVALNYLMRYFYLIVFSEYLIEEMCEVSEWPAKPKQTFSNWLNDRREIQSIAKRFMHSLD</sequence>